<reference evidence="2 3" key="1">
    <citation type="journal article" date="2016" name="Nat. Commun.">
        <title>Thousands of microbial genomes shed light on interconnected biogeochemical processes in an aquifer system.</title>
        <authorList>
            <person name="Anantharaman K."/>
            <person name="Brown C.T."/>
            <person name="Hug L.A."/>
            <person name="Sharon I."/>
            <person name="Castelle C.J."/>
            <person name="Probst A.J."/>
            <person name="Thomas B.C."/>
            <person name="Singh A."/>
            <person name="Wilkins M.J."/>
            <person name="Karaoz U."/>
            <person name="Brodie E.L."/>
            <person name="Williams K.H."/>
            <person name="Hubbard S.S."/>
            <person name="Banfield J.F."/>
        </authorList>
    </citation>
    <scope>NUCLEOTIDE SEQUENCE [LARGE SCALE GENOMIC DNA]</scope>
</reference>
<dbReference type="Proteomes" id="UP000178429">
    <property type="component" value="Unassembled WGS sequence"/>
</dbReference>
<sequence>MTKVLNYTLLFRSEPEGGYTVVVPSLPGCVTYGKNLSEAKKMAKDAIEGYLVSLEKHKEPIPTEESVFFSNINVSARLSAYA</sequence>
<dbReference type="PANTHER" id="PTHR34504:SF2">
    <property type="entry name" value="UPF0150 PROTEIN SSL0259"/>
    <property type="match status" value="1"/>
</dbReference>
<evidence type="ECO:0000259" key="1">
    <source>
        <dbReference type="Pfam" id="PF15919"/>
    </source>
</evidence>
<dbReference type="Gene3D" id="3.30.160.250">
    <property type="match status" value="1"/>
</dbReference>
<evidence type="ECO:0000313" key="2">
    <source>
        <dbReference type="EMBL" id="OGM68768.1"/>
    </source>
</evidence>
<dbReference type="InterPro" id="IPR035069">
    <property type="entry name" value="TTHA1013/TTHA0281-like"/>
</dbReference>
<feature type="domain" description="HicB-like antitoxin of toxin-antitoxin system" evidence="1">
    <location>
        <begin position="13"/>
        <end position="66"/>
    </location>
</feature>
<dbReference type="AlphaFoldDB" id="A0A1F8BZN8"/>
<dbReference type="EMBL" id="MGHL01000018">
    <property type="protein sequence ID" value="OGM68768.1"/>
    <property type="molecule type" value="Genomic_DNA"/>
</dbReference>
<dbReference type="Pfam" id="PF15919">
    <property type="entry name" value="HicB_lk_antitox"/>
    <property type="match status" value="1"/>
</dbReference>
<dbReference type="InterPro" id="IPR031807">
    <property type="entry name" value="HicB-like"/>
</dbReference>
<proteinExistence type="predicted"/>
<organism evidence="2 3">
    <name type="scientific">Candidatus Woesebacteria bacterium RIFCSPLOWO2_01_FULL_44_14</name>
    <dbReference type="NCBI Taxonomy" id="1802525"/>
    <lineage>
        <taxon>Bacteria</taxon>
        <taxon>Candidatus Woeseibacteriota</taxon>
    </lineage>
</organism>
<protein>
    <submittedName>
        <fullName evidence="2">Antitoxin HicB</fullName>
    </submittedName>
</protein>
<accession>A0A1F8BZN8</accession>
<dbReference type="PANTHER" id="PTHR34504">
    <property type="entry name" value="ANTITOXIN HICB"/>
    <property type="match status" value="1"/>
</dbReference>
<evidence type="ECO:0000313" key="3">
    <source>
        <dbReference type="Proteomes" id="UP000178429"/>
    </source>
</evidence>
<comment type="caution">
    <text evidence="2">The sequence shown here is derived from an EMBL/GenBank/DDBJ whole genome shotgun (WGS) entry which is preliminary data.</text>
</comment>
<dbReference type="InterPro" id="IPR051404">
    <property type="entry name" value="TA_system_antitoxin"/>
</dbReference>
<gene>
    <name evidence="2" type="ORF">A2975_02845</name>
</gene>
<name>A0A1F8BZN8_9BACT</name>
<dbReference type="SUPFAM" id="SSF143100">
    <property type="entry name" value="TTHA1013/TTHA0281-like"/>
    <property type="match status" value="1"/>
</dbReference>